<dbReference type="EMBL" id="JAGSGD010000001">
    <property type="protein sequence ID" value="MBR7620134.1"/>
    <property type="molecule type" value="Genomic_DNA"/>
</dbReference>
<evidence type="ECO:0000256" key="3">
    <source>
        <dbReference type="ARBA" id="ARBA00023163"/>
    </source>
</evidence>
<dbReference type="EMBL" id="CP068570">
    <property type="protein sequence ID" value="QQZ49021.1"/>
    <property type="molecule type" value="Genomic_DNA"/>
</dbReference>
<dbReference type="PANTHER" id="PTHR46796">
    <property type="entry name" value="HTH-TYPE TRANSCRIPTIONAL ACTIVATOR RHAS-RELATED"/>
    <property type="match status" value="1"/>
</dbReference>
<sequence>MSHYANQVLSFRSYDVEFHPHTHGHLQIVLPVAGAMEIDIERRGKILDASVGAVIMPNFRHGQVAQGANRFLVVDLAASDTTTNGLADRFTLDPYFRISTALRRLVDYIELSAQRSSWMASNAAMCMPLLLDAIANSGGHHSRLDGLAKQLEDSIHRRWTVTDMAIAAGVSSSRLHSLFKTAFGQSPNRYLAALRLSHALRMLSSTNVPVSQVAQDTGYSDQSALTRAMRTALGTTPAKFRRHLQ</sequence>
<evidence type="ECO:0000313" key="5">
    <source>
        <dbReference type="EMBL" id="MBR7620134.1"/>
    </source>
</evidence>
<feature type="domain" description="HTH araC/xylS-type" evidence="4">
    <location>
        <begin position="145"/>
        <end position="243"/>
    </location>
</feature>
<gene>
    <name evidence="5" type="ORF">JKL49_12125</name>
    <name evidence="6" type="ORF">JKL49_17540</name>
</gene>
<keyword evidence="1" id="KW-0805">Transcription regulation</keyword>
<dbReference type="InterPro" id="IPR018060">
    <property type="entry name" value="HTH_AraC"/>
</dbReference>
<dbReference type="SMART" id="SM00342">
    <property type="entry name" value="HTH_ARAC"/>
    <property type="match status" value="1"/>
</dbReference>
<dbReference type="Pfam" id="PF12833">
    <property type="entry name" value="HTH_18"/>
    <property type="match status" value="1"/>
</dbReference>
<dbReference type="InterPro" id="IPR014710">
    <property type="entry name" value="RmlC-like_jellyroll"/>
</dbReference>
<dbReference type="InterPro" id="IPR009057">
    <property type="entry name" value="Homeodomain-like_sf"/>
</dbReference>
<evidence type="ECO:0000256" key="1">
    <source>
        <dbReference type="ARBA" id="ARBA00023015"/>
    </source>
</evidence>
<dbReference type="SUPFAM" id="SSF46689">
    <property type="entry name" value="Homeodomain-like"/>
    <property type="match status" value="2"/>
</dbReference>
<dbReference type="GO" id="GO:0043565">
    <property type="term" value="F:sequence-specific DNA binding"/>
    <property type="evidence" value="ECO:0007669"/>
    <property type="project" value="InterPro"/>
</dbReference>
<accession>A0A941HVS9</accession>
<keyword evidence="7" id="KW-1185">Reference proteome</keyword>
<dbReference type="PROSITE" id="PS01124">
    <property type="entry name" value="HTH_ARAC_FAMILY_2"/>
    <property type="match status" value="1"/>
</dbReference>
<keyword evidence="2" id="KW-0238">DNA-binding</keyword>
<dbReference type="InterPro" id="IPR050204">
    <property type="entry name" value="AraC_XylS_family_regulators"/>
</dbReference>
<dbReference type="AlphaFoldDB" id="A0A941HVS9"/>
<keyword evidence="3" id="KW-0804">Transcription</keyword>
<organism evidence="5 7">
    <name type="scientific">Phenylobacterium glaciei</name>
    <dbReference type="NCBI Taxonomy" id="2803784"/>
    <lineage>
        <taxon>Bacteria</taxon>
        <taxon>Pseudomonadati</taxon>
        <taxon>Pseudomonadota</taxon>
        <taxon>Alphaproteobacteria</taxon>
        <taxon>Caulobacterales</taxon>
        <taxon>Caulobacteraceae</taxon>
        <taxon>Phenylobacterium</taxon>
    </lineage>
</organism>
<dbReference type="PANTHER" id="PTHR46796:SF2">
    <property type="entry name" value="TRANSCRIPTIONAL REGULATORY PROTEIN"/>
    <property type="match status" value="1"/>
</dbReference>
<reference evidence="5" key="2">
    <citation type="submission" date="2021-04" db="EMBL/GenBank/DDBJ databases">
        <title>Draft genome assembly of strain Phenylobacterium sp. 20VBR1 using MiniION and Illumina platforms.</title>
        <authorList>
            <person name="Thomas F.A."/>
            <person name="Krishnan K.P."/>
            <person name="Sinha R.K."/>
        </authorList>
    </citation>
    <scope>NUCLEOTIDE SEQUENCE</scope>
    <source>
        <strain evidence="5">20VBR1</strain>
    </source>
</reference>
<dbReference type="Proteomes" id="UP000622580">
    <property type="component" value="Unassembled WGS sequence"/>
</dbReference>
<dbReference type="Gene3D" id="1.10.10.60">
    <property type="entry name" value="Homeodomain-like"/>
    <property type="match status" value="1"/>
</dbReference>
<evidence type="ECO:0000313" key="7">
    <source>
        <dbReference type="Proteomes" id="UP000622580"/>
    </source>
</evidence>
<evidence type="ECO:0000259" key="4">
    <source>
        <dbReference type="PROSITE" id="PS01124"/>
    </source>
</evidence>
<evidence type="ECO:0000256" key="2">
    <source>
        <dbReference type="ARBA" id="ARBA00023125"/>
    </source>
</evidence>
<dbReference type="GO" id="GO:0003700">
    <property type="term" value="F:DNA-binding transcription factor activity"/>
    <property type="evidence" value="ECO:0007669"/>
    <property type="project" value="InterPro"/>
</dbReference>
<dbReference type="RefSeq" id="WP_215340860.1">
    <property type="nucleotide sequence ID" value="NZ_JAGSGD010000001.1"/>
</dbReference>
<proteinExistence type="predicted"/>
<evidence type="ECO:0000313" key="6">
    <source>
        <dbReference type="EMBL" id="QQZ49021.1"/>
    </source>
</evidence>
<name>A0A941HVS9_9CAUL</name>
<protein>
    <submittedName>
        <fullName evidence="5">Helix-turn-helix domain-containing protein</fullName>
    </submittedName>
</protein>
<dbReference type="Gene3D" id="2.60.120.10">
    <property type="entry name" value="Jelly Rolls"/>
    <property type="match status" value="1"/>
</dbReference>
<reference evidence="6" key="1">
    <citation type="submission" date="2021-01" db="EMBL/GenBank/DDBJ databases">
        <title>Genome sequence of Phenylobacterium sp. 20VBR1 isolated from a valley glaceir, Ny-Alesund, Svalbard.</title>
        <authorList>
            <person name="Thomas F.A."/>
            <person name="Krishnan K.P."/>
            <person name="Sinha R.K."/>
        </authorList>
    </citation>
    <scope>NUCLEOTIDE SEQUENCE</scope>
    <source>
        <strain evidence="6">20VBR1</strain>
    </source>
</reference>